<proteinExistence type="predicted"/>
<name>A0A1I7ZUJ8_9BILA</name>
<sequence length="185" mass="20181">MADCLEADHCDVTDNDRTIDNCSFQRDQFDIFKHDFRENAEKLGENSTPCTLDSNTKKEVANVVRSLQKAKYFVDSQSSNESLQDFSAKLESMAADLKAFLVGRGSLDGEFTASNVALPEYVHSDISLLMGGDDTGLPPEPGPLDGITALDRVTKAKIDSLLGAASILLLEYDDIKRILKSKATG</sequence>
<dbReference type="WBParaSite" id="L893_g29961.t1">
    <property type="protein sequence ID" value="L893_g29961.t1"/>
    <property type="gene ID" value="L893_g29961"/>
</dbReference>
<evidence type="ECO:0000313" key="2">
    <source>
        <dbReference type="WBParaSite" id="L893_g29961.t1"/>
    </source>
</evidence>
<dbReference type="AlphaFoldDB" id="A0A1I7ZUJ8"/>
<organism evidence="1 2">
    <name type="scientific">Steinernema glaseri</name>
    <dbReference type="NCBI Taxonomy" id="37863"/>
    <lineage>
        <taxon>Eukaryota</taxon>
        <taxon>Metazoa</taxon>
        <taxon>Ecdysozoa</taxon>
        <taxon>Nematoda</taxon>
        <taxon>Chromadorea</taxon>
        <taxon>Rhabditida</taxon>
        <taxon>Tylenchina</taxon>
        <taxon>Panagrolaimomorpha</taxon>
        <taxon>Strongyloidoidea</taxon>
        <taxon>Steinernematidae</taxon>
        <taxon>Steinernema</taxon>
    </lineage>
</organism>
<protein>
    <submittedName>
        <fullName evidence="2">Spindle and kinetochore-associated protein 3</fullName>
    </submittedName>
</protein>
<accession>A0A1I7ZUJ8</accession>
<keyword evidence="1" id="KW-1185">Reference proteome</keyword>
<reference evidence="2" key="1">
    <citation type="submission" date="2016-11" db="UniProtKB">
        <authorList>
            <consortium name="WormBaseParasite"/>
        </authorList>
    </citation>
    <scope>IDENTIFICATION</scope>
</reference>
<evidence type="ECO:0000313" key="1">
    <source>
        <dbReference type="Proteomes" id="UP000095287"/>
    </source>
</evidence>
<dbReference type="Proteomes" id="UP000095287">
    <property type="component" value="Unplaced"/>
</dbReference>